<dbReference type="Proteomes" id="UP000095280">
    <property type="component" value="Unplaced"/>
</dbReference>
<evidence type="ECO:0000256" key="1">
    <source>
        <dbReference type="SAM" id="MobiDB-lite"/>
    </source>
</evidence>
<name>A0A1I8F4K5_9PLAT</name>
<evidence type="ECO:0000313" key="3">
    <source>
        <dbReference type="WBParaSite" id="maker-unitig_18098-snap-gene-0.2-mRNA-1"/>
    </source>
</evidence>
<feature type="compositionally biased region" description="Acidic residues" evidence="1">
    <location>
        <begin position="281"/>
        <end position="293"/>
    </location>
</feature>
<feature type="region of interest" description="Disordered" evidence="1">
    <location>
        <begin position="199"/>
        <end position="233"/>
    </location>
</feature>
<dbReference type="AlphaFoldDB" id="A0A1I8F4K5"/>
<reference evidence="3" key="1">
    <citation type="submission" date="2016-11" db="UniProtKB">
        <authorList>
            <consortium name="WormBaseParasite"/>
        </authorList>
    </citation>
    <scope>IDENTIFICATION</scope>
</reference>
<accession>A0A1I8F4K5</accession>
<sequence>MWTKYFNLVLTGILTSIMNLVWSKKRKQQQHLQPQQLSLSSGVKTVRFSVASPRVLHFYQGQTPSLEYWACGRHRYCKDWRHAAAKAAAKLRLVERPPPMLHSRRRRRTWESLRSSWTAVRRWGSAAKRLLDPVAASDAAAVKAAVVATTSGKIGGSKSKLEKMHQRLIKNRRLAKGYFFSIAAQASIDECPLWMNRKSKSKKSRHRSNAAVGTTAQRPSSSRNHSISSCKRSIPLAANNSATTKAKTASAEASEQAVVAAASGTDAELSQPTSGAVVGQPDDDSPESVEEENNVAGNAAMLRTSAVYDRMRQKLQRPPMRVLRQASLEASMNLVKLHRHPAQLLRATRQLEAVGTSQMEQILAHRRQSQYLAKAKASRLKKKKKNADEDQQSSAAAPTEGELPHWITFQLRFRRRNAETIWNDFVVHRKGMEKQLGDKGLSAVKNTERYNENFIDLWTHSLSVQSRPFGLLKDLLRPVFTRLGLDSRADLRVTIGCFANDTRQGGQRTKGVPKTPVPVSMLTPVIELYEAGITELFVSPWPGFRNGFPERYFDPQLMPKAGQSAATKPANTSNKNGSLISRFLRESQLAAARCEQLRNNSDSTLETIVSESD</sequence>
<organism evidence="2 3">
    <name type="scientific">Macrostomum lignano</name>
    <dbReference type="NCBI Taxonomy" id="282301"/>
    <lineage>
        <taxon>Eukaryota</taxon>
        <taxon>Metazoa</taxon>
        <taxon>Spiralia</taxon>
        <taxon>Lophotrochozoa</taxon>
        <taxon>Platyhelminthes</taxon>
        <taxon>Rhabditophora</taxon>
        <taxon>Macrostomorpha</taxon>
        <taxon>Macrostomida</taxon>
        <taxon>Macrostomidae</taxon>
        <taxon>Macrostomum</taxon>
    </lineage>
</organism>
<keyword evidence="2" id="KW-1185">Reference proteome</keyword>
<dbReference type="WBParaSite" id="maker-unitig_18098-snap-gene-0.2-mRNA-1">
    <property type="protein sequence ID" value="maker-unitig_18098-snap-gene-0.2-mRNA-1"/>
    <property type="gene ID" value="maker-unitig_18098-snap-gene-0.2"/>
</dbReference>
<feature type="region of interest" description="Disordered" evidence="1">
    <location>
        <begin position="373"/>
        <end position="399"/>
    </location>
</feature>
<evidence type="ECO:0000313" key="2">
    <source>
        <dbReference type="Proteomes" id="UP000095280"/>
    </source>
</evidence>
<feature type="compositionally biased region" description="Basic residues" evidence="1">
    <location>
        <begin position="199"/>
        <end position="208"/>
    </location>
</feature>
<proteinExistence type="predicted"/>
<feature type="region of interest" description="Disordered" evidence="1">
    <location>
        <begin position="262"/>
        <end position="293"/>
    </location>
</feature>
<protein>
    <submittedName>
        <fullName evidence="3">Reverse transcriptase domain-containing protein</fullName>
    </submittedName>
</protein>
<feature type="compositionally biased region" description="Low complexity" evidence="1">
    <location>
        <begin position="218"/>
        <end position="233"/>
    </location>
</feature>
<feature type="compositionally biased region" description="Basic residues" evidence="1">
    <location>
        <begin position="376"/>
        <end position="385"/>
    </location>
</feature>